<evidence type="ECO:0000256" key="1">
    <source>
        <dbReference type="SAM" id="MobiDB-lite"/>
    </source>
</evidence>
<proteinExistence type="predicted"/>
<evidence type="ECO:0000313" key="2">
    <source>
        <dbReference type="EMBL" id="KAJ1124387.1"/>
    </source>
</evidence>
<dbReference type="AlphaFoldDB" id="A0AAV7PAK0"/>
<dbReference type="Proteomes" id="UP001066276">
    <property type="component" value="Chromosome 7"/>
</dbReference>
<reference evidence="2" key="1">
    <citation type="journal article" date="2022" name="bioRxiv">
        <title>Sequencing and chromosome-scale assembly of the giantPleurodeles waltlgenome.</title>
        <authorList>
            <person name="Brown T."/>
            <person name="Elewa A."/>
            <person name="Iarovenko S."/>
            <person name="Subramanian E."/>
            <person name="Araus A.J."/>
            <person name="Petzold A."/>
            <person name="Susuki M."/>
            <person name="Suzuki K.-i.T."/>
            <person name="Hayashi T."/>
            <person name="Toyoda A."/>
            <person name="Oliveira C."/>
            <person name="Osipova E."/>
            <person name="Leigh N.D."/>
            <person name="Simon A."/>
            <person name="Yun M.H."/>
        </authorList>
    </citation>
    <scope>NUCLEOTIDE SEQUENCE</scope>
    <source>
        <strain evidence="2">20211129_DDA</strain>
        <tissue evidence="2">Liver</tissue>
    </source>
</reference>
<name>A0AAV7PAK0_PLEWA</name>
<gene>
    <name evidence="2" type="ORF">NDU88_002848</name>
</gene>
<sequence>MGRRLLPDRAYLIRTLPRGGRIKRSIDLMVGSEETAGARRGSRGRPLGRPRDPELPGLQSAGTLVPGKRRQVLSALVDNEKTGVEG</sequence>
<accession>A0AAV7PAK0</accession>
<protein>
    <submittedName>
        <fullName evidence="2">Uncharacterized protein</fullName>
    </submittedName>
</protein>
<comment type="caution">
    <text evidence="2">The sequence shown here is derived from an EMBL/GenBank/DDBJ whole genome shotgun (WGS) entry which is preliminary data.</text>
</comment>
<evidence type="ECO:0000313" key="3">
    <source>
        <dbReference type="Proteomes" id="UP001066276"/>
    </source>
</evidence>
<dbReference type="EMBL" id="JANPWB010000011">
    <property type="protein sequence ID" value="KAJ1124387.1"/>
    <property type="molecule type" value="Genomic_DNA"/>
</dbReference>
<feature type="region of interest" description="Disordered" evidence="1">
    <location>
        <begin position="33"/>
        <end position="62"/>
    </location>
</feature>
<organism evidence="2 3">
    <name type="scientific">Pleurodeles waltl</name>
    <name type="common">Iberian ribbed newt</name>
    <dbReference type="NCBI Taxonomy" id="8319"/>
    <lineage>
        <taxon>Eukaryota</taxon>
        <taxon>Metazoa</taxon>
        <taxon>Chordata</taxon>
        <taxon>Craniata</taxon>
        <taxon>Vertebrata</taxon>
        <taxon>Euteleostomi</taxon>
        <taxon>Amphibia</taxon>
        <taxon>Batrachia</taxon>
        <taxon>Caudata</taxon>
        <taxon>Salamandroidea</taxon>
        <taxon>Salamandridae</taxon>
        <taxon>Pleurodelinae</taxon>
        <taxon>Pleurodeles</taxon>
    </lineage>
</organism>
<keyword evidence="3" id="KW-1185">Reference proteome</keyword>